<dbReference type="InterPro" id="IPR023753">
    <property type="entry name" value="FAD/NAD-binding_dom"/>
</dbReference>
<dbReference type="GO" id="GO:0016651">
    <property type="term" value="F:oxidoreductase activity, acting on NAD(P)H"/>
    <property type="evidence" value="ECO:0007669"/>
    <property type="project" value="TreeGrafter"/>
</dbReference>
<dbReference type="Gene3D" id="3.50.50.60">
    <property type="entry name" value="FAD/NAD(P)-binding domain"/>
    <property type="match status" value="2"/>
</dbReference>
<reference evidence="7 8" key="2">
    <citation type="submission" date="2020-02" db="EMBL/GenBank/DDBJ databases">
        <title>Erythrobacter dongmakensis sp. nov., isolated from a tidal mudflat.</title>
        <authorList>
            <person name="Kim I.S."/>
        </authorList>
    </citation>
    <scope>NUCLEOTIDE SEQUENCE [LARGE SCALE GENOMIC DNA]</scope>
    <source>
        <strain evidence="7 8">GH3-10</strain>
    </source>
</reference>
<comment type="caution">
    <text evidence="7">The sequence shown here is derived from an EMBL/GenBank/DDBJ whole genome shotgun (WGS) entry which is preliminary data.</text>
</comment>
<dbReference type="Proteomes" id="UP000461409">
    <property type="component" value="Unassembled WGS sequence"/>
</dbReference>
<evidence type="ECO:0000259" key="5">
    <source>
        <dbReference type="Pfam" id="PF07992"/>
    </source>
</evidence>
<dbReference type="SUPFAM" id="SSF51905">
    <property type="entry name" value="FAD/NAD(P)-binding domain"/>
    <property type="match status" value="1"/>
</dbReference>
<dbReference type="Pfam" id="PF07992">
    <property type="entry name" value="Pyr_redox_2"/>
    <property type="match status" value="1"/>
</dbReference>
<keyword evidence="2" id="KW-0285">Flavoprotein</keyword>
<dbReference type="Pfam" id="PF14759">
    <property type="entry name" value="Reductase_C"/>
    <property type="match status" value="1"/>
</dbReference>
<dbReference type="PANTHER" id="PTHR43557:SF2">
    <property type="entry name" value="RIESKE DOMAIN-CONTAINING PROTEIN-RELATED"/>
    <property type="match status" value="1"/>
</dbReference>
<dbReference type="GO" id="GO:0005737">
    <property type="term" value="C:cytoplasm"/>
    <property type="evidence" value="ECO:0007669"/>
    <property type="project" value="TreeGrafter"/>
</dbReference>
<dbReference type="InterPro" id="IPR050446">
    <property type="entry name" value="FAD-oxidoreductase/Apoptosis"/>
</dbReference>
<proteinExistence type="predicted"/>
<keyword evidence="4" id="KW-0560">Oxidoreductase</keyword>
<accession>A0A844XEZ9</accession>
<evidence type="ECO:0000256" key="2">
    <source>
        <dbReference type="ARBA" id="ARBA00022630"/>
    </source>
</evidence>
<dbReference type="EMBL" id="WUBR01000003">
    <property type="protein sequence ID" value="MWV29057.1"/>
    <property type="molecule type" value="Genomic_DNA"/>
</dbReference>
<reference evidence="7 8" key="1">
    <citation type="submission" date="2019-12" db="EMBL/GenBank/DDBJ databases">
        <authorList>
            <person name="Lee S.D."/>
        </authorList>
    </citation>
    <scope>NUCLEOTIDE SEQUENCE [LARGE SCALE GENOMIC DNA]</scope>
    <source>
        <strain evidence="7 8">GH3-10</strain>
    </source>
</reference>
<dbReference type="PANTHER" id="PTHR43557">
    <property type="entry name" value="APOPTOSIS-INDUCING FACTOR 1"/>
    <property type="match status" value="1"/>
</dbReference>
<protein>
    <submittedName>
        <fullName evidence="7">NAD(P)/FAD-dependent oxidoreductase</fullName>
    </submittedName>
</protein>
<gene>
    <name evidence="7" type="ORF">GRF63_14185</name>
</gene>
<organism evidence="7 8">
    <name type="scientific">Aurantiacibacter rhizosphaerae</name>
    <dbReference type="NCBI Taxonomy" id="2691582"/>
    <lineage>
        <taxon>Bacteria</taxon>
        <taxon>Pseudomonadati</taxon>
        <taxon>Pseudomonadota</taxon>
        <taxon>Alphaproteobacteria</taxon>
        <taxon>Sphingomonadales</taxon>
        <taxon>Erythrobacteraceae</taxon>
        <taxon>Aurantiacibacter</taxon>
    </lineage>
</organism>
<name>A0A844XEZ9_9SPHN</name>
<evidence type="ECO:0000256" key="3">
    <source>
        <dbReference type="ARBA" id="ARBA00022827"/>
    </source>
</evidence>
<keyword evidence="3" id="KW-0274">FAD</keyword>
<dbReference type="InterPro" id="IPR016156">
    <property type="entry name" value="FAD/NAD-linked_Rdtase_dimer_sf"/>
</dbReference>
<dbReference type="AlphaFoldDB" id="A0A844XEZ9"/>
<sequence length="412" mass="43743">MKQTDVLIVGAGHGGASAALALRRHGFAGSVLMVGREDLPPYERPPLSKEYLAREKPFERLLIRPTDHWAELDIDLLLGQEITAIDAQAKRATLTSGEDIAFQHMIWSAGGDARKLACPGADLAGIHTIRCRADVDALMAQVDAGAKHAVVVGGGYIGLEGAAVLRKLGLEVTLLEMADRLLSRVAGEDISHFIADAHRGRGVDIRFGTGVHRINGKDGAICGVELTDQSRLEADTMIVGIGIDPVIAPLQAAGASCGNGVLVDRFCQTSLPGIYAIGDCALHENAFADGAQIRLESVQNASDMANTAARAICGDAAPYAVVPWFWSNQYDIKLQTVGLSTGHDQAVLRGDPQTGKFSVVYLKQGRVLALDSVNRPADFVQGKKLVETRQPIDPALLADETVKLKALLATPA</sequence>
<evidence type="ECO:0000256" key="1">
    <source>
        <dbReference type="ARBA" id="ARBA00001974"/>
    </source>
</evidence>
<evidence type="ECO:0000313" key="7">
    <source>
        <dbReference type="EMBL" id="MWV29057.1"/>
    </source>
</evidence>
<evidence type="ECO:0000313" key="8">
    <source>
        <dbReference type="Proteomes" id="UP000461409"/>
    </source>
</evidence>
<dbReference type="PRINTS" id="PR00368">
    <property type="entry name" value="FADPNR"/>
</dbReference>
<evidence type="ECO:0000256" key="4">
    <source>
        <dbReference type="ARBA" id="ARBA00023002"/>
    </source>
</evidence>
<dbReference type="Gene3D" id="3.30.390.30">
    <property type="match status" value="1"/>
</dbReference>
<keyword evidence="8" id="KW-1185">Reference proteome</keyword>
<dbReference type="SUPFAM" id="SSF55424">
    <property type="entry name" value="FAD/NAD-linked reductases, dimerisation (C-terminal) domain"/>
    <property type="match status" value="1"/>
</dbReference>
<dbReference type="InterPro" id="IPR036188">
    <property type="entry name" value="FAD/NAD-bd_sf"/>
</dbReference>
<feature type="domain" description="Reductase C-terminal" evidence="6">
    <location>
        <begin position="324"/>
        <end position="408"/>
    </location>
</feature>
<comment type="cofactor">
    <cofactor evidence="1">
        <name>FAD</name>
        <dbReference type="ChEBI" id="CHEBI:57692"/>
    </cofactor>
</comment>
<dbReference type="RefSeq" id="WP_160486684.1">
    <property type="nucleotide sequence ID" value="NZ_WUBR01000003.1"/>
</dbReference>
<dbReference type="PRINTS" id="PR00411">
    <property type="entry name" value="PNDRDTASEI"/>
</dbReference>
<feature type="domain" description="FAD/NAD(P)-binding" evidence="5">
    <location>
        <begin position="5"/>
        <end position="305"/>
    </location>
</feature>
<evidence type="ECO:0000259" key="6">
    <source>
        <dbReference type="Pfam" id="PF14759"/>
    </source>
</evidence>
<dbReference type="InterPro" id="IPR028202">
    <property type="entry name" value="Reductase_C"/>
</dbReference>